<dbReference type="UniPathway" id="UPA00886"/>
<evidence type="ECO:0000313" key="4">
    <source>
        <dbReference type="EMBL" id="CAF4443016.1"/>
    </source>
</evidence>
<gene>
    <name evidence="4" type="ORF">OKA104_LOCUS53732</name>
</gene>
<name>A0A820RXP0_9BILA</name>
<organism evidence="4 5">
    <name type="scientific">Adineta steineri</name>
    <dbReference type="NCBI Taxonomy" id="433720"/>
    <lineage>
        <taxon>Eukaryota</taxon>
        <taxon>Metazoa</taxon>
        <taxon>Spiralia</taxon>
        <taxon>Gnathifera</taxon>
        <taxon>Rotifera</taxon>
        <taxon>Eurotatoria</taxon>
        <taxon>Bdelloidea</taxon>
        <taxon>Adinetida</taxon>
        <taxon>Adinetidae</taxon>
        <taxon>Adineta</taxon>
    </lineage>
</organism>
<evidence type="ECO:0000313" key="5">
    <source>
        <dbReference type="Proteomes" id="UP000663881"/>
    </source>
</evidence>
<feature type="domain" description="PINIT" evidence="3">
    <location>
        <begin position="1"/>
        <end position="147"/>
    </location>
</feature>
<protein>
    <recommendedName>
        <fullName evidence="3">PINIT domain-containing protein</fullName>
    </recommendedName>
</protein>
<dbReference type="AlphaFoldDB" id="A0A820RXP0"/>
<feature type="non-terminal residue" evidence="4">
    <location>
        <position position="1"/>
    </location>
</feature>
<evidence type="ECO:0000256" key="2">
    <source>
        <dbReference type="ARBA" id="ARBA00005383"/>
    </source>
</evidence>
<evidence type="ECO:0000256" key="1">
    <source>
        <dbReference type="ARBA" id="ARBA00004718"/>
    </source>
</evidence>
<reference evidence="4" key="1">
    <citation type="submission" date="2021-02" db="EMBL/GenBank/DDBJ databases">
        <authorList>
            <person name="Nowell W R."/>
        </authorList>
    </citation>
    <scope>NUCLEOTIDE SEQUENCE</scope>
</reference>
<evidence type="ECO:0000259" key="3">
    <source>
        <dbReference type="PROSITE" id="PS51466"/>
    </source>
</evidence>
<dbReference type="Gene3D" id="2.60.120.780">
    <property type="entry name" value="PINIT domain"/>
    <property type="match status" value="1"/>
</dbReference>
<accession>A0A820RXP0</accession>
<comment type="caution">
    <text evidence="4">The sequence shown here is derived from an EMBL/GenBank/DDBJ whole genome shotgun (WGS) entry which is preliminary data.</text>
</comment>
<proteinExistence type="inferred from homology"/>
<dbReference type="EMBL" id="CAJOAY010034130">
    <property type="protein sequence ID" value="CAF4443016.1"/>
    <property type="molecule type" value="Genomic_DNA"/>
</dbReference>
<sequence length="152" mass="17287">DSNRKQSLSHDEFVLSLDACNPLALSYDYDPNIDTYKTSNCLILLLVRTDLPPAPNGRYEDNLPANLAIHVNGHILTNLPIPKPCTRQQKDLIRSGREIDITSFCMFNPILKNDITITWNCRQDNAALCAQYVNAEYALHIFLTERLTIKQL</sequence>
<dbReference type="InterPro" id="IPR023321">
    <property type="entry name" value="PINIT"/>
</dbReference>
<dbReference type="GO" id="GO:0016925">
    <property type="term" value="P:protein sumoylation"/>
    <property type="evidence" value="ECO:0007669"/>
    <property type="project" value="UniProtKB-UniPathway"/>
</dbReference>
<dbReference type="PROSITE" id="PS51466">
    <property type="entry name" value="PINIT"/>
    <property type="match status" value="1"/>
</dbReference>
<feature type="non-terminal residue" evidence="4">
    <location>
        <position position="152"/>
    </location>
</feature>
<dbReference type="Proteomes" id="UP000663881">
    <property type="component" value="Unassembled WGS sequence"/>
</dbReference>
<comment type="similarity">
    <text evidence="2">Belongs to the PIAS family.</text>
</comment>
<comment type="pathway">
    <text evidence="1">Protein modification; protein sumoylation.</text>
</comment>
<dbReference type="InterPro" id="IPR038654">
    <property type="entry name" value="PINIT_sf"/>
</dbReference>